<reference evidence="2" key="1">
    <citation type="journal article" date="2020" name="Stud. Mycol.">
        <title>101 Dothideomycetes genomes: a test case for predicting lifestyles and emergence of pathogens.</title>
        <authorList>
            <person name="Haridas S."/>
            <person name="Albert R."/>
            <person name="Binder M."/>
            <person name="Bloem J."/>
            <person name="Labutti K."/>
            <person name="Salamov A."/>
            <person name="Andreopoulos B."/>
            <person name="Baker S."/>
            <person name="Barry K."/>
            <person name="Bills G."/>
            <person name="Bluhm B."/>
            <person name="Cannon C."/>
            <person name="Castanera R."/>
            <person name="Culley D."/>
            <person name="Daum C."/>
            <person name="Ezra D."/>
            <person name="Gonzalez J."/>
            <person name="Henrissat B."/>
            <person name="Kuo A."/>
            <person name="Liang C."/>
            <person name="Lipzen A."/>
            <person name="Lutzoni F."/>
            <person name="Magnuson J."/>
            <person name="Mondo S."/>
            <person name="Nolan M."/>
            <person name="Ohm R."/>
            <person name="Pangilinan J."/>
            <person name="Park H.-J."/>
            <person name="Ramirez L."/>
            <person name="Alfaro M."/>
            <person name="Sun H."/>
            <person name="Tritt A."/>
            <person name="Yoshinaga Y."/>
            <person name="Zwiers L.-H."/>
            <person name="Turgeon B."/>
            <person name="Goodwin S."/>
            <person name="Spatafora J."/>
            <person name="Crous P."/>
            <person name="Grigoriev I."/>
        </authorList>
    </citation>
    <scope>NUCLEOTIDE SEQUENCE</scope>
    <source>
        <strain evidence="2">CBS 113979</strain>
    </source>
</reference>
<feature type="compositionally biased region" description="Gly residues" evidence="1">
    <location>
        <begin position="73"/>
        <end position="84"/>
    </location>
</feature>
<accession>A0A6G1H4K0</accession>
<evidence type="ECO:0000313" key="2">
    <source>
        <dbReference type="EMBL" id="KAF1987982.1"/>
    </source>
</evidence>
<feature type="compositionally biased region" description="Low complexity" evidence="1">
    <location>
        <begin position="23"/>
        <end position="44"/>
    </location>
</feature>
<organism evidence="2 3">
    <name type="scientific">Aulographum hederae CBS 113979</name>
    <dbReference type="NCBI Taxonomy" id="1176131"/>
    <lineage>
        <taxon>Eukaryota</taxon>
        <taxon>Fungi</taxon>
        <taxon>Dikarya</taxon>
        <taxon>Ascomycota</taxon>
        <taxon>Pezizomycotina</taxon>
        <taxon>Dothideomycetes</taxon>
        <taxon>Pleosporomycetidae</taxon>
        <taxon>Aulographales</taxon>
        <taxon>Aulographaceae</taxon>
    </lineage>
</organism>
<keyword evidence="3" id="KW-1185">Reference proteome</keyword>
<evidence type="ECO:0000313" key="3">
    <source>
        <dbReference type="Proteomes" id="UP000800041"/>
    </source>
</evidence>
<name>A0A6G1H4K0_9PEZI</name>
<feature type="compositionally biased region" description="Polar residues" evidence="1">
    <location>
        <begin position="50"/>
        <end position="64"/>
    </location>
</feature>
<dbReference type="Proteomes" id="UP000800041">
    <property type="component" value="Unassembled WGS sequence"/>
</dbReference>
<feature type="region of interest" description="Disordered" evidence="1">
    <location>
        <begin position="19"/>
        <end position="112"/>
    </location>
</feature>
<protein>
    <submittedName>
        <fullName evidence="2">Uncharacterized protein</fullName>
    </submittedName>
</protein>
<dbReference type="AlphaFoldDB" id="A0A6G1H4K0"/>
<dbReference type="EMBL" id="ML977150">
    <property type="protein sequence ID" value="KAF1987982.1"/>
    <property type="molecule type" value="Genomic_DNA"/>
</dbReference>
<proteinExistence type="predicted"/>
<sequence>MDAQEGGYLHGFINNFVGYNGVGSSHSRGPPPSSSGGHHNPGNSFDMTGPRNNDNNNSLGTSSPGGLARSRSIGGGSPGGGNRSGLGHTRTKSVPSLKTHLASVKEESDETA</sequence>
<evidence type="ECO:0000256" key="1">
    <source>
        <dbReference type="SAM" id="MobiDB-lite"/>
    </source>
</evidence>
<gene>
    <name evidence="2" type="ORF">K402DRAFT_392265</name>
</gene>